<protein>
    <submittedName>
        <fullName evidence="1">Uncharacterized protein</fullName>
    </submittedName>
</protein>
<dbReference type="EMBL" id="OW240914">
    <property type="protein sequence ID" value="CAH2277042.1"/>
    <property type="molecule type" value="Genomic_DNA"/>
</dbReference>
<feature type="non-terminal residue" evidence="1">
    <location>
        <position position="75"/>
    </location>
</feature>
<evidence type="ECO:0000313" key="1">
    <source>
        <dbReference type="EMBL" id="CAH2277042.1"/>
    </source>
</evidence>
<organism evidence="1 2">
    <name type="scientific">Pelobates cultripes</name>
    <name type="common">Western spadefoot toad</name>
    <dbReference type="NCBI Taxonomy" id="61616"/>
    <lineage>
        <taxon>Eukaryota</taxon>
        <taxon>Metazoa</taxon>
        <taxon>Chordata</taxon>
        <taxon>Craniata</taxon>
        <taxon>Vertebrata</taxon>
        <taxon>Euteleostomi</taxon>
        <taxon>Amphibia</taxon>
        <taxon>Batrachia</taxon>
        <taxon>Anura</taxon>
        <taxon>Pelobatoidea</taxon>
        <taxon>Pelobatidae</taxon>
        <taxon>Pelobates</taxon>
    </lineage>
</organism>
<keyword evidence="2" id="KW-1185">Reference proteome</keyword>
<dbReference type="AlphaFoldDB" id="A0AAD1VXE0"/>
<name>A0AAD1VXE0_PELCU</name>
<sequence>RMQQSDKLSVKLEIAKGKPAISFGPKMRKSASEFPRRSDDVIAQAVPQSQDLCLEPRPSLGQKRIKVSSFPIDFR</sequence>
<evidence type="ECO:0000313" key="2">
    <source>
        <dbReference type="Proteomes" id="UP001295444"/>
    </source>
</evidence>
<proteinExistence type="predicted"/>
<gene>
    <name evidence="1" type="ORF">PECUL_23A045639</name>
</gene>
<accession>A0AAD1VXE0</accession>
<reference evidence="1" key="1">
    <citation type="submission" date="2022-03" db="EMBL/GenBank/DDBJ databases">
        <authorList>
            <person name="Alioto T."/>
            <person name="Alioto T."/>
            <person name="Gomez Garrido J."/>
        </authorList>
    </citation>
    <scope>NUCLEOTIDE SEQUENCE</scope>
</reference>
<feature type="non-terminal residue" evidence="1">
    <location>
        <position position="1"/>
    </location>
</feature>
<dbReference type="Proteomes" id="UP001295444">
    <property type="component" value="Chromosome 03"/>
</dbReference>